<accession>A0A8S5M914</accession>
<organism evidence="1">
    <name type="scientific">Siphoviridae sp. ctB3v5</name>
    <dbReference type="NCBI Taxonomy" id="2826186"/>
    <lineage>
        <taxon>Viruses</taxon>
        <taxon>Duplodnaviria</taxon>
        <taxon>Heunggongvirae</taxon>
        <taxon>Uroviricota</taxon>
        <taxon>Caudoviricetes</taxon>
    </lineage>
</organism>
<sequence>MRSITCYDIFIISNMSAFFITYDFTFYNINYLLFSIIRVKF</sequence>
<name>A0A8S5M914_9CAUD</name>
<proteinExistence type="predicted"/>
<protein>
    <submittedName>
        <fullName evidence="1">Uncharacterized protein</fullName>
    </submittedName>
</protein>
<reference evidence="1" key="1">
    <citation type="journal article" date="2021" name="Proc. Natl. Acad. Sci. U.S.A.">
        <title>A Catalog of Tens of Thousands of Viruses from Human Metagenomes Reveals Hidden Associations with Chronic Diseases.</title>
        <authorList>
            <person name="Tisza M.J."/>
            <person name="Buck C.B."/>
        </authorList>
    </citation>
    <scope>NUCLEOTIDE SEQUENCE</scope>
    <source>
        <strain evidence="1">CtB3v5</strain>
    </source>
</reference>
<dbReference type="EMBL" id="BK014849">
    <property type="protein sequence ID" value="DAD78730.1"/>
    <property type="molecule type" value="Genomic_DNA"/>
</dbReference>
<evidence type="ECO:0000313" key="1">
    <source>
        <dbReference type="EMBL" id="DAD78730.1"/>
    </source>
</evidence>